<organism evidence="1 2">
    <name type="scientific">Posidoniimonas corsicana</name>
    <dbReference type="NCBI Taxonomy" id="1938618"/>
    <lineage>
        <taxon>Bacteria</taxon>
        <taxon>Pseudomonadati</taxon>
        <taxon>Planctomycetota</taxon>
        <taxon>Planctomycetia</taxon>
        <taxon>Pirellulales</taxon>
        <taxon>Lacipirellulaceae</taxon>
        <taxon>Posidoniimonas</taxon>
    </lineage>
</organism>
<protein>
    <recommendedName>
        <fullName evidence="3">PEP-CTERM protein-sorting domain-containing protein</fullName>
    </recommendedName>
</protein>
<evidence type="ECO:0008006" key="3">
    <source>
        <dbReference type="Google" id="ProtNLM"/>
    </source>
</evidence>
<sequence>MWSNHVIEQLKLLERGRQSWQAVTLISVALVCASNSQAQGLTYVDADDFVNVNLSTSSGEPLGNAIDIFGTSTDNGGDGLWRIRGTATGNMFGASGIVYEADPGEDVPELIQTVSGLASGTSYDMYAVWWSATGGENWNIRGALTSNPNSNTLYDRTGGLGIPGSLAVFANWQSLPGDNPDIEDGFPGVEGATLEGNRVMLVSKVGTAIADGSGEVQVFIDDLFDESLGIAQRTWFDGVAYAPAGATANTVTATIDRTTGNLTVSSMTSDFSINAINIASGAGSLASSEWSSITGNLDSAGDSTFDGDAWEVTSSTSFSLAESEVDRDPSEEVVLVDGGTFGPGGASTIDFGNVWLASPFEDVSVNLTLNDSGFSVPVTVEFTGGTQQAIGDYNADGNIDVDDYGLMLGNLNRTFSDISRAEAHGMGDITGDLVTNFSDLVAFRDVYDTANGAGSFALISSGVVPEPGCFALLSMLAAGWLGFRCRRHAPVVAAGALMLALVAAAPEASAQITYVDADEEAGGNTVGLPGGWVARGAGASTDALNFANEGGALQGNGEVDELATTFSIPNAGFYQIYAFYWSDGGNWNIQAGLESGALTDFDQNTPGILTVNEETQMSGSPTEVLGLNVLGQGDDTFDDYVDGNRTIYAASIGFAAVASDNDTVTAYIDHNSDLGARTWYDGLGYAVAPAIPTLEVNTSTGEISIKNQFDVSVDMSYYEITSASGSLNPDGWNSLDDQNIDAIDGDDAGSVAGDSLLEGWDEAGGVGGGGDLDGDYNGDLTVDAADYTVWRDGLGTTYVQEDYDTWRDNYGATSNPGGLSPEILNEVNLLNITTLAAQSETSLGTAFNTAGSQDLVFRYGNVEDGSLTTSLVTYVGEGGAAATAPEPTGVALLLSALCVTLGRRRIC</sequence>
<dbReference type="InterPro" id="IPR018247">
    <property type="entry name" value="EF_Hand_1_Ca_BS"/>
</dbReference>
<keyword evidence="2" id="KW-1185">Reference proteome</keyword>
<evidence type="ECO:0000313" key="1">
    <source>
        <dbReference type="EMBL" id="TWT36646.1"/>
    </source>
</evidence>
<dbReference type="PROSITE" id="PS00018">
    <property type="entry name" value="EF_HAND_1"/>
    <property type="match status" value="1"/>
</dbReference>
<comment type="caution">
    <text evidence="1">The sequence shown here is derived from an EMBL/GenBank/DDBJ whole genome shotgun (WGS) entry which is preliminary data.</text>
</comment>
<reference evidence="1 2" key="1">
    <citation type="submission" date="2019-02" db="EMBL/GenBank/DDBJ databases">
        <title>Deep-cultivation of Planctomycetes and their phenomic and genomic characterization uncovers novel biology.</title>
        <authorList>
            <person name="Wiegand S."/>
            <person name="Jogler M."/>
            <person name="Boedeker C."/>
            <person name="Pinto D."/>
            <person name="Vollmers J."/>
            <person name="Rivas-Marin E."/>
            <person name="Kohn T."/>
            <person name="Peeters S.H."/>
            <person name="Heuer A."/>
            <person name="Rast P."/>
            <person name="Oberbeckmann S."/>
            <person name="Bunk B."/>
            <person name="Jeske O."/>
            <person name="Meyerdierks A."/>
            <person name="Storesund J.E."/>
            <person name="Kallscheuer N."/>
            <person name="Luecker S."/>
            <person name="Lage O.M."/>
            <person name="Pohl T."/>
            <person name="Merkel B.J."/>
            <person name="Hornburger P."/>
            <person name="Mueller R.-W."/>
            <person name="Bruemmer F."/>
            <person name="Labrenz M."/>
            <person name="Spormann A.M."/>
            <person name="Op Den Camp H."/>
            <person name="Overmann J."/>
            <person name="Amann R."/>
            <person name="Jetten M.S.M."/>
            <person name="Mascher T."/>
            <person name="Medema M.H."/>
            <person name="Devos D.P."/>
            <person name="Kaster A.-K."/>
            <person name="Ovreas L."/>
            <person name="Rohde M."/>
            <person name="Galperin M.Y."/>
            <person name="Jogler C."/>
        </authorList>
    </citation>
    <scope>NUCLEOTIDE SEQUENCE [LARGE SCALE GENOMIC DNA]</scope>
    <source>
        <strain evidence="1 2">KOR34</strain>
    </source>
</reference>
<evidence type="ECO:0000313" key="2">
    <source>
        <dbReference type="Proteomes" id="UP000316714"/>
    </source>
</evidence>
<dbReference type="EMBL" id="SIHJ01000001">
    <property type="protein sequence ID" value="TWT36646.1"/>
    <property type="molecule type" value="Genomic_DNA"/>
</dbReference>
<name>A0A5C5VDF9_9BACT</name>
<dbReference type="Proteomes" id="UP000316714">
    <property type="component" value="Unassembled WGS sequence"/>
</dbReference>
<gene>
    <name evidence="1" type="ORF">KOR34_15850</name>
</gene>
<dbReference type="AlphaFoldDB" id="A0A5C5VDF9"/>
<accession>A0A5C5VDF9</accession>
<proteinExistence type="predicted"/>